<reference evidence="2" key="1">
    <citation type="submission" date="2013-03" db="EMBL/GenBank/DDBJ databases">
        <title>The Genome Sequence of Anopheles dirus WRAIR2.</title>
        <authorList>
            <consortium name="The Broad Institute Genomics Platform"/>
            <person name="Neafsey D.E."/>
            <person name="Walton C."/>
            <person name="Walker B."/>
            <person name="Young S.K."/>
            <person name="Zeng Q."/>
            <person name="Gargeya S."/>
            <person name="Fitzgerald M."/>
            <person name="Haas B."/>
            <person name="Abouelleil A."/>
            <person name="Allen A.W."/>
            <person name="Alvarado L."/>
            <person name="Arachchi H.M."/>
            <person name="Berlin A.M."/>
            <person name="Chapman S.B."/>
            <person name="Gainer-Dewar J."/>
            <person name="Goldberg J."/>
            <person name="Griggs A."/>
            <person name="Gujja S."/>
            <person name="Hansen M."/>
            <person name="Howarth C."/>
            <person name="Imamovic A."/>
            <person name="Ireland A."/>
            <person name="Larimer J."/>
            <person name="McCowan C."/>
            <person name="Murphy C."/>
            <person name="Pearson M."/>
            <person name="Poon T.W."/>
            <person name="Priest M."/>
            <person name="Roberts A."/>
            <person name="Saif S."/>
            <person name="Shea T."/>
            <person name="Sisk P."/>
            <person name="Sykes S."/>
            <person name="Wortman J."/>
            <person name="Nusbaum C."/>
            <person name="Birren B."/>
        </authorList>
    </citation>
    <scope>NUCLEOTIDE SEQUENCE [LARGE SCALE GENOMIC DNA]</scope>
    <source>
        <strain evidence="2">WRAIR2</strain>
    </source>
</reference>
<accession>A0A182NX07</accession>
<reference evidence="1" key="2">
    <citation type="submission" date="2020-05" db="UniProtKB">
        <authorList>
            <consortium name="EnsemblMetazoa"/>
        </authorList>
    </citation>
    <scope>IDENTIFICATION</scope>
    <source>
        <strain evidence="1">WRAIR2</strain>
    </source>
</reference>
<name>A0A182NX07_9DIPT</name>
<dbReference type="Proteomes" id="UP000075884">
    <property type="component" value="Unassembled WGS sequence"/>
</dbReference>
<dbReference type="EnsemblMetazoa" id="ADIR014404-RA">
    <property type="protein sequence ID" value="ADIR014404-PA"/>
    <property type="gene ID" value="ADIR014404"/>
</dbReference>
<dbReference type="VEuPathDB" id="VectorBase:ADIR014404"/>
<proteinExistence type="predicted"/>
<evidence type="ECO:0000313" key="1">
    <source>
        <dbReference type="EnsemblMetazoa" id="ADIR014404-PA"/>
    </source>
</evidence>
<evidence type="ECO:0000313" key="2">
    <source>
        <dbReference type="Proteomes" id="UP000075884"/>
    </source>
</evidence>
<protein>
    <submittedName>
        <fullName evidence="1">Uncharacterized protein</fullName>
    </submittedName>
</protein>
<sequence>MLMERVVAAGASKE</sequence>
<keyword evidence="2" id="KW-1185">Reference proteome</keyword>
<organism evidence="1 2">
    <name type="scientific">Anopheles dirus</name>
    <dbReference type="NCBI Taxonomy" id="7168"/>
    <lineage>
        <taxon>Eukaryota</taxon>
        <taxon>Metazoa</taxon>
        <taxon>Ecdysozoa</taxon>
        <taxon>Arthropoda</taxon>
        <taxon>Hexapoda</taxon>
        <taxon>Insecta</taxon>
        <taxon>Pterygota</taxon>
        <taxon>Neoptera</taxon>
        <taxon>Endopterygota</taxon>
        <taxon>Diptera</taxon>
        <taxon>Nematocera</taxon>
        <taxon>Culicoidea</taxon>
        <taxon>Culicidae</taxon>
        <taxon>Anophelinae</taxon>
        <taxon>Anopheles</taxon>
    </lineage>
</organism>